<dbReference type="Pfam" id="PF05343">
    <property type="entry name" value="Peptidase_M42"/>
    <property type="match status" value="1"/>
</dbReference>
<dbReference type="InterPro" id="IPR051464">
    <property type="entry name" value="Peptidase_M42_aminopept"/>
</dbReference>
<feature type="binding site" evidence="8">
    <location>
        <position position="309"/>
    </location>
    <ligand>
        <name>Zn(2+)</name>
        <dbReference type="ChEBI" id="CHEBI:29105"/>
        <label>2</label>
    </ligand>
</feature>
<dbReference type="HOGENOM" id="CLU_047249_1_0_9"/>
<dbReference type="KEGG" id="hhl:Halha_1373"/>
<dbReference type="SUPFAM" id="SSF53187">
    <property type="entry name" value="Zn-dependent exopeptidases"/>
    <property type="match status" value="1"/>
</dbReference>
<dbReference type="RefSeq" id="WP_015327040.1">
    <property type="nucleotide sequence ID" value="NC_019978.1"/>
</dbReference>
<keyword evidence="3" id="KW-0645">Protease</keyword>
<dbReference type="OrthoDB" id="9772053at2"/>
<protein>
    <submittedName>
        <fullName evidence="9">Peptidase family protein</fullName>
    </submittedName>
</protein>
<keyword evidence="2" id="KW-0031">Aminopeptidase</keyword>
<name>L0KB77_HALHC</name>
<keyword evidence="5" id="KW-0378">Hydrolase</keyword>
<evidence type="ECO:0000313" key="9">
    <source>
        <dbReference type="EMBL" id="AGB41318.1"/>
    </source>
</evidence>
<evidence type="ECO:0000256" key="5">
    <source>
        <dbReference type="ARBA" id="ARBA00022801"/>
    </source>
</evidence>
<dbReference type="CDD" id="cd05656">
    <property type="entry name" value="M42_Frv"/>
    <property type="match status" value="1"/>
</dbReference>
<evidence type="ECO:0000256" key="1">
    <source>
        <dbReference type="ARBA" id="ARBA00006272"/>
    </source>
</evidence>
<feature type="binding site" evidence="8">
    <location>
        <position position="221"/>
    </location>
    <ligand>
        <name>Zn(2+)</name>
        <dbReference type="ChEBI" id="CHEBI:29105"/>
        <label>1</label>
    </ligand>
</feature>
<dbReference type="Proteomes" id="UP000010880">
    <property type="component" value="Chromosome"/>
</dbReference>
<feature type="active site" description="Proton acceptor" evidence="7">
    <location>
        <position position="198"/>
    </location>
</feature>
<evidence type="ECO:0000313" key="10">
    <source>
        <dbReference type="Proteomes" id="UP000010880"/>
    </source>
</evidence>
<dbReference type="GO" id="GO:0004177">
    <property type="term" value="F:aminopeptidase activity"/>
    <property type="evidence" value="ECO:0007669"/>
    <property type="project" value="UniProtKB-UniRule"/>
</dbReference>
<dbReference type="PIRSF" id="PIRSF001123">
    <property type="entry name" value="PepA_GA"/>
    <property type="match status" value="1"/>
</dbReference>
<evidence type="ECO:0000256" key="6">
    <source>
        <dbReference type="PIRNR" id="PIRNR001123"/>
    </source>
</evidence>
<dbReference type="PATRIC" id="fig|748449.3.peg.1329"/>
<dbReference type="AlphaFoldDB" id="L0KB77"/>
<feature type="binding site" evidence="8">
    <location>
        <position position="199"/>
    </location>
    <ligand>
        <name>Zn(2+)</name>
        <dbReference type="ChEBI" id="CHEBI:29105"/>
        <label>2</label>
    </ligand>
</feature>
<evidence type="ECO:0000256" key="4">
    <source>
        <dbReference type="ARBA" id="ARBA00022723"/>
    </source>
</evidence>
<organism evidence="9 10">
    <name type="scientific">Halobacteroides halobius (strain ATCC 35273 / DSM 5150 / MD-1)</name>
    <dbReference type="NCBI Taxonomy" id="748449"/>
    <lineage>
        <taxon>Bacteria</taxon>
        <taxon>Bacillati</taxon>
        <taxon>Bacillota</taxon>
        <taxon>Clostridia</taxon>
        <taxon>Halanaerobiales</taxon>
        <taxon>Halobacteroidaceae</taxon>
        <taxon>Halobacteroides</taxon>
    </lineage>
</organism>
<dbReference type="GO" id="GO:0006508">
    <property type="term" value="P:proteolysis"/>
    <property type="evidence" value="ECO:0007669"/>
    <property type="project" value="UniProtKB-KW"/>
</dbReference>
<dbReference type="EMBL" id="CP003359">
    <property type="protein sequence ID" value="AGB41318.1"/>
    <property type="molecule type" value="Genomic_DNA"/>
</dbReference>
<dbReference type="InterPro" id="IPR023367">
    <property type="entry name" value="Peptidase_M42_dom2"/>
</dbReference>
<proteinExistence type="inferred from homology"/>
<gene>
    <name evidence="9" type="ordered locus">Halha_1373</name>
</gene>
<dbReference type="STRING" id="748449.Halha_1373"/>
<feature type="binding site" evidence="8">
    <location>
        <position position="60"/>
    </location>
    <ligand>
        <name>Zn(2+)</name>
        <dbReference type="ChEBI" id="CHEBI:29105"/>
        <label>1</label>
    </ligand>
</feature>
<feature type="binding site" evidence="8">
    <location>
        <position position="170"/>
    </location>
    <ligand>
        <name>Zn(2+)</name>
        <dbReference type="ChEBI" id="CHEBI:29105"/>
        <label>2</label>
    </ligand>
</feature>
<dbReference type="InterPro" id="IPR008007">
    <property type="entry name" value="Peptidase_M42"/>
</dbReference>
<dbReference type="Gene3D" id="2.40.30.40">
    <property type="entry name" value="Peptidase M42, domain 2"/>
    <property type="match status" value="1"/>
</dbReference>
<accession>L0KB77</accession>
<keyword evidence="10" id="KW-1185">Reference proteome</keyword>
<evidence type="ECO:0000256" key="7">
    <source>
        <dbReference type="PIRSR" id="PIRSR001123-1"/>
    </source>
</evidence>
<dbReference type="eggNOG" id="COG1363">
    <property type="taxonomic scope" value="Bacteria"/>
</dbReference>
<dbReference type="GO" id="GO:0046872">
    <property type="term" value="F:metal ion binding"/>
    <property type="evidence" value="ECO:0007669"/>
    <property type="project" value="UniProtKB-UniRule"/>
</dbReference>
<dbReference type="SUPFAM" id="SSF101821">
    <property type="entry name" value="Aminopeptidase/glucanase lid domain"/>
    <property type="match status" value="1"/>
</dbReference>
<dbReference type="PANTHER" id="PTHR32481:SF0">
    <property type="entry name" value="AMINOPEPTIDASE YPDE-RELATED"/>
    <property type="match status" value="1"/>
</dbReference>
<reference evidence="10" key="1">
    <citation type="submission" date="2012-02" db="EMBL/GenBank/DDBJ databases">
        <title>The complete genome of Halobacteroides halobius DSM 5150.</title>
        <authorList>
            <person name="Lucas S."/>
            <person name="Copeland A."/>
            <person name="Lapidus A."/>
            <person name="Glavina del Rio T."/>
            <person name="Dalin E."/>
            <person name="Tice H."/>
            <person name="Bruce D."/>
            <person name="Goodwin L."/>
            <person name="Pitluck S."/>
            <person name="Peters L."/>
            <person name="Mikhailova N."/>
            <person name="Gu W."/>
            <person name="Kyrpides N."/>
            <person name="Mavromatis K."/>
            <person name="Ivanova N."/>
            <person name="Brettin T."/>
            <person name="Detter J.C."/>
            <person name="Han C."/>
            <person name="Larimer F."/>
            <person name="Land M."/>
            <person name="Hauser L."/>
            <person name="Markowitz V."/>
            <person name="Cheng J.-F."/>
            <person name="Hugenholtz P."/>
            <person name="Woyke T."/>
            <person name="Wu D."/>
            <person name="Tindall B."/>
            <person name="Pomrenke H."/>
            <person name="Brambilla E."/>
            <person name="Klenk H.-P."/>
            <person name="Eisen J.A."/>
        </authorList>
    </citation>
    <scope>NUCLEOTIDE SEQUENCE [LARGE SCALE GENOMIC DNA]</scope>
    <source>
        <strain evidence="10">ATCC 35273 / DSM 5150 / MD-1</strain>
    </source>
</reference>
<evidence type="ECO:0000256" key="2">
    <source>
        <dbReference type="ARBA" id="ARBA00022438"/>
    </source>
</evidence>
<sequence>MLLKELTEANGVSGREKEVRGLIRQKISSYVDEIRTDSIGNLIAHKKGDSSKPTIMLTAHMDEIGLMITDITKDGLLKFKPIGGIDKRVLVSKQVLVGEDRIPGVIGAKAIHLQEPEEREQPLDYKSLYIDIGAKDKEEGEKLVDLGTMATFNTKYKRLGAKTAKGKAFDDRIGCAALIELLQEDYNLPLYAVFTAQEEVGTRGASIAAYNINPDLALVLEGTTASDVPGSEEEDYSTSLGQGPAFTVQDGSVIPHKTIVNKLIEIAEKEKINYQFRRSTAAGNDAGAIHLTREGIPSGVISVPCRYIHSPVSLVNLDDYQRTIKLTKLFCQEVAKGGIDDERIS</sequence>
<evidence type="ECO:0000256" key="3">
    <source>
        <dbReference type="ARBA" id="ARBA00022670"/>
    </source>
</evidence>
<evidence type="ECO:0000256" key="8">
    <source>
        <dbReference type="PIRSR" id="PIRSR001123-2"/>
    </source>
</evidence>
<keyword evidence="4 8" id="KW-0479">Metal-binding</keyword>
<dbReference type="Gene3D" id="3.40.630.10">
    <property type="entry name" value="Zn peptidases"/>
    <property type="match status" value="1"/>
</dbReference>
<dbReference type="PANTHER" id="PTHR32481">
    <property type="entry name" value="AMINOPEPTIDASE"/>
    <property type="match status" value="1"/>
</dbReference>
<comment type="similarity">
    <text evidence="1 6">Belongs to the peptidase M42 family.</text>
</comment>
<feature type="binding site" evidence="8">
    <location>
        <position position="170"/>
    </location>
    <ligand>
        <name>Zn(2+)</name>
        <dbReference type="ChEBI" id="CHEBI:29105"/>
        <label>1</label>
    </ligand>
</feature>
<comment type="cofactor">
    <cofactor evidence="8">
        <name>a divalent metal cation</name>
        <dbReference type="ChEBI" id="CHEBI:60240"/>
    </cofactor>
    <text evidence="8">Binds 2 divalent metal cations per subunit.</text>
</comment>